<comment type="caution">
    <text evidence="3">The sequence shown here is derived from an EMBL/GenBank/DDBJ whole genome shotgun (WGS) entry which is preliminary data.</text>
</comment>
<keyword evidence="2" id="KW-1133">Transmembrane helix</keyword>
<dbReference type="InterPro" id="IPR052534">
    <property type="entry name" value="Extracell_DNA_Util/SecSys_Comp"/>
</dbReference>
<feature type="coiled-coil region" evidence="1">
    <location>
        <begin position="57"/>
        <end position="91"/>
    </location>
</feature>
<protein>
    <submittedName>
        <fullName evidence="3">Fimbrial protein</fullName>
    </submittedName>
</protein>
<organism evidence="3 4">
    <name type="scientific">Oceanisphaera marina</name>
    <dbReference type="NCBI Taxonomy" id="2017550"/>
    <lineage>
        <taxon>Bacteria</taxon>
        <taxon>Pseudomonadati</taxon>
        <taxon>Pseudomonadota</taxon>
        <taxon>Gammaproteobacteria</taxon>
        <taxon>Aeromonadales</taxon>
        <taxon>Aeromonadaceae</taxon>
        <taxon>Oceanisphaera</taxon>
    </lineage>
</organism>
<dbReference type="RefSeq" id="WP_188630479.1">
    <property type="nucleotide sequence ID" value="NZ_BMKE01000023.1"/>
</dbReference>
<evidence type="ECO:0000313" key="4">
    <source>
        <dbReference type="Proteomes" id="UP000646152"/>
    </source>
</evidence>
<sequence length="196" mass="22613">MSNINLLPWREHLQATQKKRFIRQVGLICGLTLLVITGIHGFIKLQYHTQQQRNLQLKQASAQLDQTLLSIERVRRQRSHLQARINLIEEVQHRRPLIVKLFNQLPAWVPSDVYLHHLHLAEQNLNIKGQATAYESLALMVQQIEHSGWLMQPQLQAMAVTDPSLPPTSQFSLQLTLRERAGLLTPARLQREEGKP</sequence>
<keyword evidence="2" id="KW-0472">Membrane</keyword>
<accession>A0ABQ1IRT9</accession>
<gene>
    <name evidence="3" type="primary">pilN</name>
    <name evidence="3" type="ORF">GCM10011502_25080</name>
</gene>
<evidence type="ECO:0000256" key="2">
    <source>
        <dbReference type="SAM" id="Phobius"/>
    </source>
</evidence>
<keyword evidence="1" id="KW-0175">Coiled coil</keyword>
<keyword evidence="2" id="KW-0812">Transmembrane</keyword>
<evidence type="ECO:0000256" key="1">
    <source>
        <dbReference type="SAM" id="Coils"/>
    </source>
</evidence>
<name>A0ABQ1IRT9_9GAMM</name>
<keyword evidence="4" id="KW-1185">Reference proteome</keyword>
<reference evidence="4" key="1">
    <citation type="journal article" date="2019" name="Int. J. Syst. Evol. Microbiol.">
        <title>The Global Catalogue of Microorganisms (GCM) 10K type strain sequencing project: providing services to taxonomists for standard genome sequencing and annotation.</title>
        <authorList>
            <consortium name="The Broad Institute Genomics Platform"/>
            <consortium name="The Broad Institute Genome Sequencing Center for Infectious Disease"/>
            <person name="Wu L."/>
            <person name="Ma J."/>
        </authorList>
    </citation>
    <scope>NUCLEOTIDE SEQUENCE [LARGE SCALE GENOMIC DNA]</scope>
    <source>
        <strain evidence="4">CGMCC 1.15923</strain>
    </source>
</reference>
<dbReference type="EMBL" id="BMKE01000023">
    <property type="protein sequence ID" value="GGB50934.1"/>
    <property type="molecule type" value="Genomic_DNA"/>
</dbReference>
<dbReference type="Pfam" id="PF05137">
    <property type="entry name" value="PilN"/>
    <property type="match status" value="1"/>
</dbReference>
<dbReference type="PANTHER" id="PTHR40278">
    <property type="entry name" value="DNA UTILIZATION PROTEIN HOFN"/>
    <property type="match status" value="1"/>
</dbReference>
<dbReference type="InterPro" id="IPR007813">
    <property type="entry name" value="PilN"/>
</dbReference>
<dbReference type="PANTHER" id="PTHR40278:SF1">
    <property type="entry name" value="DNA UTILIZATION PROTEIN HOFN"/>
    <property type="match status" value="1"/>
</dbReference>
<proteinExistence type="predicted"/>
<dbReference type="Proteomes" id="UP000646152">
    <property type="component" value="Unassembled WGS sequence"/>
</dbReference>
<evidence type="ECO:0000313" key="3">
    <source>
        <dbReference type="EMBL" id="GGB50934.1"/>
    </source>
</evidence>
<feature type="transmembrane region" description="Helical" evidence="2">
    <location>
        <begin position="21"/>
        <end position="43"/>
    </location>
</feature>